<dbReference type="PANTHER" id="PTHR36113:SF1">
    <property type="entry name" value="GLYOXALASE_BLEOMYCIN RESISTANCE PROTEIN_DIOXYGENASE"/>
    <property type="match status" value="1"/>
</dbReference>
<dbReference type="STRING" id="426701.SAMN04488098_10679"/>
<dbReference type="InterPro" id="IPR004360">
    <property type="entry name" value="Glyas_Fos-R_dOase_dom"/>
</dbReference>
<dbReference type="RefSeq" id="WP_091268661.1">
    <property type="nucleotide sequence ID" value="NZ_FNFK01000067.1"/>
</dbReference>
<organism evidence="2 3">
    <name type="scientific">Alkalibacterium thalassium</name>
    <dbReference type="NCBI Taxonomy" id="426701"/>
    <lineage>
        <taxon>Bacteria</taxon>
        <taxon>Bacillati</taxon>
        <taxon>Bacillota</taxon>
        <taxon>Bacilli</taxon>
        <taxon>Lactobacillales</taxon>
        <taxon>Carnobacteriaceae</taxon>
        <taxon>Alkalibacterium</taxon>
    </lineage>
</organism>
<keyword evidence="2" id="KW-0456">Lyase</keyword>
<dbReference type="Gene3D" id="3.10.180.10">
    <property type="entry name" value="2,3-Dihydroxybiphenyl 1,2-Dioxygenase, domain 1"/>
    <property type="match status" value="1"/>
</dbReference>
<dbReference type="AlphaFoldDB" id="A0A1G9EU99"/>
<sequence>MRIEHVGMWTKDLETMRTFYETYFKAHSGEKYHNPKKQFTSCFLTFESGSRLELMHREDISKEAAESFGYAHLALSVGDKDAVDKMVDRLQADGYALLNGPRTTGDGYYEAAIEDPEGNLIEIMAG</sequence>
<evidence type="ECO:0000313" key="2">
    <source>
        <dbReference type="EMBL" id="SDK79736.1"/>
    </source>
</evidence>
<dbReference type="OrthoDB" id="9789012at2"/>
<dbReference type="InterPro" id="IPR037523">
    <property type="entry name" value="VOC_core"/>
</dbReference>
<protein>
    <submittedName>
        <fullName evidence="2">Lactoylglutathione lyase</fullName>
    </submittedName>
</protein>
<proteinExistence type="predicted"/>
<feature type="domain" description="VOC" evidence="1">
    <location>
        <begin position="2"/>
        <end position="126"/>
    </location>
</feature>
<dbReference type="InterPro" id="IPR029068">
    <property type="entry name" value="Glyas_Bleomycin-R_OHBP_Dase"/>
</dbReference>
<evidence type="ECO:0000259" key="1">
    <source>
        <dbReference type="PROSITE" id="PS51819"/>
    </source>
</evidence>
<dbReference type="PROSITE" id="PS51819">
    <property type="entry name" value="VOC"/>
    <property type="match status" value="1"/>
</dbReference>
<dbReference type="EMBL" id="FNFK01000067">
    <property type="protein sequence ID" value="SDK79736.1"/>
    <property type="molecule type" value="Genomic_DNA"/>
</dbReference>
<evidence type="ECO:0000313" key="3">
    <source>
        <dbReference type="Proteomes" id="UP000199433"/>
    </source>
</evidence>
<dbReference type="Pfam" id="PF00903">
    <property type="entry name" value="Glyoxalase"/>
    <property type="match status" value="1"/>
</dbReference>
<accession>A0A1G9EU99</accession>
<dbReference type="InterPro" id="IPR051332">
    <property type="entry name" value="Fosfomycin_Res_Enzymes"/>
</dbReference>
<dbReference type="GO" id="GO:0016829">
    <property type="term" value="F:lyase activity"/>
    <property type="evidence" value="ECO:0007669"/>
    <property type="project" value="UniProtKB-KW"/>
</dbReference>
<name>A0A1G9EU99_9LACT</name>
<reference evidence="3" key="1">
    <citation type="submission" date="2016-10" db="EMBL/GenBank/DDBJ databases">
        <authorList>
            <person name="Varghese N."/>
            <person name="Submissions S."/>
        </authorList>
    </citation>
    <scope>NUCLEOTIDE SEQUENCE [LARGE SCALE GENOMIC DNA]</scope>
    <source>
        <strain evidence="3">DSM 19181</strain>
    </source>
</reference>
<dbReference type="PANTHER" id="PTHR36113">
    <property type="entry name" value="LYASE, PUTATIVE-RELATED-RELATED"/>
    <property type="match status" value="1"/>
</dbReference>
<gene>
    <name evidence="2" type="ORF">SAMN04488098_10679</name>
</gene>
<keyword evidence="3" id="KW-1185">Reference proteome</keyword>
<dbReference type="SUPFAM" id="SSF54593">
    <property type="entry name" value="Glyoxalase/Bleomycin resistance protein/Dihydroxybiphenyl dioxygenase"/>
    <property type="match status" value="1"/>
</dbReference>
<dbReference type="Proteomes" id="UP000199433">
    <property type="component" value="Unassembled WGS sequence"/>
</dbReference>